<proteinExistence type="predicted"/>
<protein>
    <submittedName>
        <fullName evidence="2">Uncharacterized protein</fullName>
    </submittedName>
</protein>
<evidence type="ECO:0000313" key="2">
    <source>
        <dbReference type="EMBL" id="KXZ50809.1"/>
    </source>
</evidence>
<reference evidence="3" key="1">
    <citation type="journal article" date="2016" name="Nat. Commun.">
        <title>The Gonium pectorale genome demonstrates co-option of cell cycle regulation during the evolution of multicellularity.</title>
        <authorList>
            <person name="Hanschen E.R."/>
            <person name="Marriage T.N."/>
            <person name="Ferris P.J."/>
            <person name="Hamaji T."/>
            <person name="Toyoda A."/>
            <person name="Fujiyama A."/>
            <person name="Neme R."/>
            <person name="Noguchi H."/>
            <person name="Minakuchi Y."/>
            <person name="Suzuki M."/>
            <person name="Kawai-Toyooka H."/>
            <person name="Smith D.R."/>
            <person name="Sparks H."/>
            <person name="Anderson J."/>
            <person name="Bakaric R."/>
            <person name="Luria V."/>
            <person name="Karger A."/>
            <person name="Kirschner M.W."/>
            <person name="Durand P.M."/>
            <person name="Michod R.E."/>
            <person name="Nozaki H."/>
            <person name="Olson B.J."/>
        </authorList>
    </citation>
    <scope>NUCLEOTIDE SEQUENCE [LARGE SCALE GENOMIC DNA]</scope>
    <source>
        <strain evidence="3">NIES-2863</strain>
    </source>
</reference>
<evidence type="ECO:0000256" key="1">
    <source>
        <dbReference type="SAM" id="MobiDB-lite"/>
    </source>
</evidence>
<evidence type="ECO:0000313" key="3">
    <source>
        <dbReference type="Proteomes" id="UP000075714"/>
    </source>
</evidence>
<organism evidence="2 3">
    <name type="scientific">Gonium pectorale</name>
    <name type="common">Green alga</name>
    <dbReference type="NCBI Taxonomy" id="33097"/>
    <lineage>
        <taxon>Eukaryota</taxon>
        <taxon>Viridiplantae</taxon>
        <taxon>Chlorophyta</taxon>
        <taxon>core chlorophytes</taxon>
        <taxon>Chlorophyceae</taxon>
        <taxon>CS clade</taxon>
        <taxon>Chlamydomonadales</taxon>
        <taxon>Volvocaceae</taxon>
        <taxon>Gonium</taxon>
    </lineage>
</organism>
<sequence length="107" mass="11363">MVDDAAGSDADEAGGGSSEGDVDSDVEAAARPDRGRDPRGTATPAAWVPGSSDQPPRLQPRQLPGPPPAVEVPYCMRVELDRTAKLNANGEEEFCVCHACYRALRRE</sequence>
<accession>A0A150GLS5</accession>
<feature type="region of interest" description="Disordered" evidence="1">
    <location>
        <begin position="1"/>
        <end position="71"/>
    </location>
</feature>
<gene>
    <name evidence="2" type="ORF">GPECTOR_15g495</name>
</gene>
<feature type="compositionally biased region" description="Basic and acidic residues" evidence="1">
    <location>
        <begin position="28"/>
        <end position="39"/>
    </location>
</feature>
<dbReference type="AlphaFoldDB" id="A0A150GLS5"/>
<name>A0A150GLS5_GONPE</name>
<dbReference type="EMBL" id="LSYV01000016">
    <property type="protein sequence ID" value="KXZ50809.1"/>
    <property type="molecule type" value="Genomic_DNA"/>
</dbReference>
<comment type="caution">
    <text evidence="2">The sequence shown here is derived from an EMBL/GenBank/DDBJ whole genome shotgun (WGS) entry which is preliminary data.</text>
</comment>
<dbReference type="Proteomes" id="UP000075714">
    <property type="component" value="Unassembled WGS sequence"/>
</dbReference>
<keyword evidence="3" id="KW-1185">Reference proteome</keyword>